<dbReference type="InterPro" id="IPR001690">
    <property type="entry name" value="Autoind_synthase"/>
</dbReference>
<dbReference type="Proteomes" id="UP000030378">
    <property type="component" value="Unassembled WGS sequence"/>
</dbReference>
<dbReference type="EC" id="2.3.1.184" evidence="1 9"/>
<dbReference type="GO" id="GO:0009372">
    <property type="term" value="P:quorum sensing"/>
    <property type="evidence" value="ECO:0007669"/>
    <property type="project" value="UniProtKB-UniRule"/>
</dbReference>
<name>A0AAP8PD48_SERMA</name>
<dbReference type="EMBL" id="JTBC02000014">
    <property type="protein sequence ID" value="PNO62623.1"/>
    <property type="molecule type" value="Genomic_DNA"/>
</dbReference>
<accession>A0AAP8PD48</accession>
<evidence type="ECO:0000256" key="6">
    <source>
        <dbReference type="ARBA" id="ARBA00022929"/>
    </source>
</evidence>
<reference evidence="11" key="1">
    <citation type="submission" date="2017-12" db="EMBL/GenBank/DDBJ databases">
        <title>FDA dAtabase for Regulatory Grade micrObial Sequences (FDA-ARGOS): Supporting development and validation of Infectious Disease Dx tests.</title>
        <authorList>
            <person name="Campos J."/>
            <person name="Goldberg B."/>
            <person name="Tallon L."/>
            <person name="Sadzewicz L."/>
            <person name="Sengamalay N."/>
            <person name="Ott S."/>
            <person name="Godinez A."/>
            <person name="Nagaraj S."/>
            <person name="Vavikolanu K."/>
            <person name="Vyas G."/>
            <person name="Nadendla S."/>
            <person name="Aluvathingal J."/>
            <person name="Geyer C."/>
            <person name="Nandy P."/>
            <person name="Hobson J."/>
            <person name="Sichtig H."/>
        </authorList>
    </citation>
    <scope>NUCLEOTIDE SEQUENCE [LARGE SCALE GENOMIC DNA]</scope>
    <source>
        <strain evidence="11">FDAARGOS_79</strain>
    </source>
</reference>
<dbReference type="Pfam" id="PF00765">
    <property type="entry name" value="Autoind_synth"/>
    <property type="match status" value="1"/>
</dbReference>
<evidence type="ECO:0000256" key="2">
    <source>
        <dbReference type="ARBA" id="ARBA00018768"/>
    </source>
</evidence>
<keyword evidence="5 9" id="KW-0949">S-adenosyl-L-methionine</keyword>
<keyword evidence="3 8" id="KW-0673">Quorum sensing</keyword>
<evidence type="ECO:0000256" key="4">
    <source>
        <dbReference type="ARBA" id="ARBA00022679"/>
    </source>
</evidence>
<dbReference type="SUPFAM" id="SSF55729">
    <property type="entry name" value="Acyl-CoA N-acyltransferases (Nat)"/>
    <property type="match status" value="1"/>
</dbReference>
<gene>
    <name evidence="10" type="ORF">MC70_024725</name>
</gene>
<organism evidence="10 11">
    <name type="scientific">Serratia marcescens</name>
    <dbReference type="NCBI Taxonomy" id="615"/>
    <lineage>
        <taxon>Bacteria</taxon>
        <taxon>Pseudomonadati</taxon>
        <taxon>Pseudomonadota</taxon>
        <taxon>Gammaproteobacteria</taxon>
        <taxon>Enterobacterales</taxon>
        <taxon>Yersiniaceae</taxon>
        <taxon>Serratia</taxon>
    </lineage>
</organism>
<dbReference type="PANTHER" id="PTHR39322:SF1">
    <property type="entry name" value="ISOVALERYL-HOMOSERINE LACTONE SYNTHASE"/>
    <property type="match status" value="1"/>
</dbReference>
<keyword evidence="6 8" id="KW-0071">Autoinducer synthesis</keyword>
<dbReference type="PROSITE" id="PS00949">
    <property type="entry name" value="AUTOINDUCER_SYNTH_1"/>
    <property type="match status" value="1"/>
</dbReference>
<dbReference type="GO" id="GO:0007165">
    <property type="term" value="P:signal transduction"/>
    <property type="evidence" value="ECO:0007669"/>
    <property type="project" value="TreeGrafter"/>
</dbReference>
<proteinExistence type="inferred from homology"/>
<dbReference type="AlphaFoldDB" id="A0AAP8PD48"/>
<comment type="similarity">
    <text evidence="8 9">Belongs to the autoinducer synthase family.</text>
</comment>
<sequence>MLLDKVISLNLFKGNIMFNIYSTNYASMSTEKSADLYVLRKNVFKDRLQWAVNCSDGKELDEFDNDKTNYIFGVKDNMIVCGTRMIDMKHKNMLNSAFSSFFHDVVIPEGNFIESTRFFVDKERTQSLLGRRFPVTLALFLSLINYARQHGYDGILAVSSHPMLHIIKSSGWNVTLLKTGMSEKNEPVHLLLGHVDRQSQEALKSRIFKKLNTQDEHMLNAWPLSDEPAF</sequence>
<evidence type="ECO:0000256" key="1">
    <source>
        <dbReference type="ARBA" id="ARBA00012340"/>
    </source>
</evidence>
<dbReference type="GO" id="GO:0061579">
    <property type="term" value="F:N-acyl homoserine lactone synthase activity"/>
    <property type="evidence" value="ECO:0007669"/>
    <property type="project" value="UniProtKB-UniRule"/>
</dbReference>
<dbReference type="PRINTS" id="PR01549">
    <property type="entry name" value="AUTOINDCRSYN"/>
</dbReference>
<dbReference type="PANTHER" id="PTHR39322">
    <property type="entry name" value="ACYL-HOMOSERINE-LACTONE SYNTHASE"/>
    <property type="match status" value="1"/>
</dbReference>
<evidence type="ECO:0000256" key="5">
    <source>
        <dbReference type="ARBA" id="ARBA00022691"/>
    </source>
</evidence>
<dbReference type="InterPro" id="IPR018311">
    <property type="entry name" value="Autoind_synth_CS"/>
</dbReference>
<evidence type="ECO:0000256" key="3">
    <source>
        <dbReference type="ARBA" id="ARBA00022654"/>
    </source>
</evidence>
<dbReference type="Gene3D" id="3.40.630.30">
    <property type="match status" value="1"/>
</dbReference>
<evidence type="ECO:0000313" key="10">
    <source>
        <dbReference type="EMBL" id="PNO62623.1"/>
    </source>
</evidence>
<evidence type="ECO:0000256" key="9">
    <source>
        <dbReference type="RuleBase" id="RU361135"/>
    </source>
</evidence>
<comment type="catalytic activity">
    <reaction evidence="7 9">
        <text>a fatty acyl-[ACP] + S-adenosyl-L-methionine = an N-acyl-L-homoserine lactone + S-methyl-5'-thioadenosine + holo-[ACP] + H(+)</text>
        <dbReference type="Rhea" id="RHEA:10096"/>
        <dbReference type="Rhea" id="RHEA-COMP:9685"/>
        <dbReference type="Rhea" id="RHEA-COMP:14125"/>
        <dbReference type="ChEBI" id="CHEBI:15378"/>
        <dbReference type="ChEBI" id="CHEBI:17509"/>
        <dbReference type="ChEBI" id="CHEBI:55474"/>
        <dbReference type="ChEBI" id="CHEBI:59789"/>
        <dbReference type="ChEBI" id="CHEBI:64479"/>
        <dbReference type="ChEBI" id="CHEBI:138651"/>
        <dbReference type="EC" id="2.3.1.184"/>
    </reaction>
</comment>
<dbReference type="PROSITE" id="PS51187">
    <property type="entry name" value="AUTOINDUCER_SYNTH_2"/>
    <property type="match status" value="1"/>
</dbReference>
<dbReference type="InterPro" id="IPR016181">
    <property type="entry name" value="Acyl_CoA_acyltransferase"/>
</dbReference>
<protein>
    <recommendedName>
        <fullName evidence="2 9">Acyl-homoserine-lactone synthase</fullName>
        <ecNumber evidence="1 9">2.3.1.184</ecNumber>
    </recommendedName>
    <alternativeName>
        <fullName evidence="9">Autoinducer synthesis protein</fullName>
    </alternativeName>
</protein>
<evidence type="ECO:0000256" key="7">
    <source>
        <dbReference type="ARBA" id="ARBA00048576"/>
    </source>
</evidence>
<comment type="caution">
    <text evidence="10">The sequence shown here is derived from an EMBL/GenBank/DDBJ whole genome shotgun (WGS) entry which is preliminary data.</text>
</comment>
<evidence type="ECO:0000313" key="11">
    <source>
        <dbReference type="Proteomes" id="UP000030378"/>
    </source>
</evidence>
<evidence type="ECO:0000256" key="8">
    <source>
        <dbReference type="PROSITE-ProRule" id="PRU00533"/>
    </source>
</evidence>
<keyword evidence="4 9" id="KW-0808">Transferase</keyword>